<reference evidence="1" key="1">
    <citation type="submission" date="2020-05" db="EMBL/GenBank/DDBJ databases">
        <title>Large-scale comparative analyses of tick genomes elucidate their genetic diversity and vector capacities.</title>
        <authorList>
            <person name="Jia N."/>
            <person name="Wang J."/>
            <person name="Shi W."/>
            <person name="Du L."/>
            <person name="Sun Y."/>
            <person name="Zhan W."/>
            <person name="Jiang J."/>
            <person name="Wang Q."/>
            <person name="Zhang B."/>
            <person name="Ji P."/>
            <person name="Sakyi L.B."/>
            <person name="Cui X."/>
            <person name="Yuan T."/>
            <person name="Jiang B."/>
            <person name="Yang W."/>
            <person name="Lam T.T.-Y."/>
            <person name="Chang Q."/>
            <person name="Ding S."/>
            <person name="Wang X."/>
            <person name="Zhu J."/>
            <person name="Ruan X."/>
            <person name="Zhao L."/>
            <person name="Wei J."/>
            <person name="Que T."/>
            <person name="Du C."/>
            <person name="Cheng J."/>
            <person name="Dai P."/>
            <person name="Han X."/>
            <person name="Huang E."/>
            <person name="Gao Y."/>
            <person name="Liu J."/>
            <person name="Shao H."/>
            <person name="Ye R."/>
            <person name="Li L."/>
            <person name="Wei W."/>
            <person name="Wang X."/>
            <person name="Wang C."/>
            <person name="Yang T."/>
            <person name="Huo Q."/>
            <person name="Li W."/>
            <person name="Guo W."/>
            <person name="Chen H."/>
            <person name="Zhou L."/>
            <person name="Ni X."/>
            <person name="Tian J."/>
            <person name="Zhou Y."/>
            <person name="Sheng Y."/>
            <person name="Liu T."/>
            <person name="Pan Y."/>
            <person name="Xia L."/>
            <person name="Li J."/>
            <person name="Zhao F."/>
            <person name="Cao W."/>
        </authorList>
    </citation>
    <scope>NUCLEOTIDE SEQUENCE</scope>
    <source>
        <strain evidence="1">Hyas-2018</strain>
    </source>
</reference>
<keyword evidence="2" id="KW-1185">Reference proteome</keyword>
<name>A0ACB7T8C1_HYAAI</name>
<evidence type="ECO:0000313" key="1">
    <source>
        <dbReference type="EMBL" id="KAH6942378.1"/>
    </source>
</evidence>
<accession>A0ACB7T8C1</accession>
<gene>
    <name evidence="1" type="ORF">HPB50_004237</name>
</gene>
<dbReference type="Proteomes" id="UP000821845">
    <property type="component" value="Chromosome 10"/>
</dbReference>
<sequence length="135" mass="14654">MADTTARPSELSGSVTQQLNPDQSPPAEKPLKITRKKSKQGLRRVVSWTTDTIDNENLNRKSSKCCCIYVKPSKFGEDSDEELDEGDCENCRGHFPKGRRLRKDAGKDNPPPANASGSCAQGPPGNAPRQPESGS</sequence>
<proteinExistence type="predicted"/>
<organism evidence="1 2">
    <name type="scientific">Hyalomma asiaticum</name>
    <name type="common">Tick</name>
    <dbReference type="NCBI Taxonomy" id="266040"/>
    <lineage>
        <taxon>Eukaryota</taxon>
        <taxon>Metazoa</taxon>
        <taxon>Ecdysozoa</taxon>
        <taxon>Arthropoda</taxon>
        <taxon>Chelicerata</taxon>
        <taxon>Arachnida</taxon>
        <taxon>Acari</taxon>
        <taxon>Parasitiformes</taxon>
        <taxon>Ixodida</taxon>
        <taxon>Ixodoidea</taxon>
        <taxon>Ixodidae</taxon>
        <taxon>Hyalomminae</taxon>
        <taxon>Hyalomma</taxon>
    </lineage>
</organism>
<comment type="caution">
    <text evidence="1">The sequence shown here is derived from an EMBL/GenBank/DDBJ whole genome shotgun (WGS) entry which is preliminary data.</text>
</comment>
<protein>
    <submittedName>
        <fullName evidence="1">Uncharacterized protein</fullName>
    </submittedName>
</protein>
<dbReference type="EMBL" id="CM023490">
    <property type="protein sequence ID" value="KAH6942378.1"/>
    <property type="molecule type" value="Genomic_DNA"/>
</dbReference>
<evidence type="ECO:0000313" key="2">
    <source>
        <dbReference type="Proteomes" id="UP000821845"/>
    </source>
</evidence>